<dbReference type="Proteomes" id="UP001432027">
    <property type="component" value="Unassembled WGS sequence"/>
</dbReference>
<keyword evidence="3" id="KW-1185">Reference proteome</keyword>
<protein>
    <recommendedName>
        <fullName evidence="1">SXP/RAL-2 family protein Ani s 5-like cation-binding domain-containing protein</fullName>
    </recommendedName>
</protein>
<comment type="caution">
    <text evidence="2">The sequence shown here is derived from an EMBL/GenBank/DDBJ whole genome shotgun (WGS) entry which is preliminary data.</text>
</comment>
<dbReference type="AlphaFoldDB" id="A0AAV5UQ51"/>
<reference evidence="2" key="1">
    <citation type="submission" date="2023-10" db="EMBL/GenBank/DDBJ databases">
        <title>Genome assembly of Pristionchus species.</title>
        <authorList>
            <person name="Yoshida K."/>
            <person name="Sommer R.J."/>
        </authorList>
    </citation>
    <scope>NUCLEOTIDE SEQUENCE</scope>
    <source>
        <strain evidence="2">RS0144</strain>
    </source>
</reference>
<dbReference type="PANTHER" id="PTHR21593:SF36">
    <property type="entry name" value="DUF148 DOMAIN-CONTAINING PROTEIN-RELATED"/>
    <property type="match status" value="1"/>
</dbReference>
<feature type="non-terminal residue" evidence="2">
    <location>
        <position position="127"/>
    </location>
</feature>
<dbReference type="InterPro" id="IPR003677">
    <property type="entry name" value="ANIS5_cation-bd"/>
</dbReference>
<name>A0AAV5UQ51_9BILA</name>
<feature type="domain" description="SXP/RAL-2 family protein Ani s 5-like cation-binding" evidence="1">
    <location>
        <begin position="17"/>
        <end position="118"/>
    </location>
</feature>
<dbReference type="EMBL" id="BTSX01000006">
    <property type="protein sequence ID" value="GMT07944.1"/>
    <property type="molecule type" value="Genomic_DNA"/>
</dbReference>
<gene>
    <name evidence="2" type="ORF">PENTCL1PPCAC_30118</name>
</gene>
<organism evidence="2 3">
    <name type="scientific">Pristionchus entomophagus</name>
    <dbReference type="NCBI Taxonomy" id="358040"/>
    <lineage>
        <taxon>Eukaryota</taxon>
        <taxon>Metazoa</taxon>
        <taxon>Ecdysozoa</taxon>
        <taxon>Nematoda</taxon>
        <taxon>Chromadorea</taxon>
        <taxon>Rhabditida</taxon>
        <taxon>Rhabditina</taxon>
        <taxon>Diplogasteromorpha</taxon>
        <taxon>Diplogasteroidea</taxon>
        <taxon>Neodiplogasteridae</taxon>
        <taxon>Pristionchus</taxon>
    </lineage>
</organism>
<feature type="non-terminal residue" evidence="2">
    <location>
        <position position="1"/>
    </location>
</feature>
<accession>A0AAV5UQ51</accession>
<evidence type="ECO:0000313" key="3">
    <source>
        <dbReference type="Proteomes" id="UP001432027"/>
    </source>
</evidence>
<evidence type="ECO:0000313" key="2">
    <source>
        <dbReference type="EMBL" id="GMT07944.1"/>
    </source>
</evidence>
<dbReference type="PANTHER" id="PTHR21593">
    <property type="entry name" value="PRION-LIKE- Q/N-RICH -DOMAIN-BEARING PROTEIN PROTEIN"/>
    <property type="match status" value="1"/>
</dbReference>
<dbReference type="InterPro" id="IPR052823">
    <property type="entry name" value="SXP/RAL-2_related"/>
</dbReference>
<sequence length="127" mass="15209">HSLPWHPPFLRNVAPSARREFSQIVSNQDATKGQIKKRVRQWALRNHVEVQVNSWHRKLEGYFTEHRNKISQGIRMLLGAYERWTNIVTDDTLTRRQSRAKIHDLFVSYLHEVRDLLSAIRPRPHRR</sequence>
<dbReference type="Pfam" id="PF02520">
    <property type="entry name" value="ANIS5_cation-bd"/>
    <property type="match status" value="1"/>
</dbReference>
<evidence type="ECO:0000259" key="1">
    <source>
        <dbReference type="Pfam" id="PF02520"/>
    </source>
</evidence>
<proteinExistence type="predicted"/>